<proteinExistence type="inferred from homology"/>
<dbReference type="FunFam" id="3.30.230.70:FF:000001">
    <property type="entry name" value="Polyribonucleotide nucleotidyltransferase"/>
    <property type="match status" value="1"/>
</dbReference>
<protein>
    <recommendedName>
        <fullName evidence="2">polyribonucleotide nucleotidyltransferase</fullName>
        <ecNumber evidence="2">2.7.7.8</ecNumber>
    </recommendedName>
    <alternativeName>
        <fullName evidence="7">Polynucleotide phosphorylase 1</fullName>
    </alternativeName>
</protein>
<dbReference type="InterPro" id="IPR020568">
    <property type="entry name" value="Ribosomal_Su5_D2-typ_SF"/>
</dbReference>
<dbReference type="SMART" id="SM00322">
    <property type="entry name" value="KH"/>
    <property type="match status" value="1"/>
</dbReference>
<dbReference type="Pfam" id="PF01138">
    <property type="entry name" value="RNase_PH"/>
    <property type="match status" value="2"/>
</dbReference>
<dbReference type="GO" id="GO:0000965">
    <property type="term" value="P:mitochondrial RNA 3'-end processing"/>
    <property type="evidence" value="ECO:0007669"/>
    <property type="project" value="TreeGrafter"/>
</dbReference>
<evidence type="ECO:0000256" key="1">
    <source>
        <dbReference type="ARBA" id="ARBA00007404"/>
    </source>
</evidence>
<dbReference type="Gene3D" id="3.30.1370.10">
    <property type="entry name" value="K Homology domain, type 1"/>
    <property type="match status" value="1"/>
</dbReference>
<evidence type="ECO:0000256" key="7">
    <source>
        <dbReference type="ARBA" id="ARBA00031451"/>
    </source>
</evidence>
<dbReference type="InterPro" id="IPR027408">
    <property type="entry name" value="PNPase/RNase_PH_dom_sf"/>
</dbReference>
<gene>
    <name evidence="10" type="primary">PNPT1-L</name>
    <name evidence="10" type="ORF">Hamer_G008707</name>
</gene>
<dbReference type="Proteomes" id="UP000747542">
    <property type="component" value="Unassembled WGS sequence"/>
</dbReference>
<dbReference type="PROSITE" id="PS50084">
    <property type="entry name" value="KH_TYPE_1"/>
    <property type="match status" value="1"/>
</dbReference>
<dbReference type="GO" id="GO:0005739">
    <property type="term" value="C:mitochondrion"/>
    <property type="evidence" value="ECO:0007669"/>
    <property type="project" value="TreeGrafter"/>
</dbReference>
<evidence type="ECO:0000256" key="8">
    <source>
        <dbReference type="PROSITE-ProRule" id="PRU00117"/>
    </source>
</evidence>
<evidence type="ECO:0000259" key="9">
    <source>
        <dbReference type="PROSITE" id="PS50126"/>
    </source>
</evidence>
<organism evidence="10 11">
    <name type="scientific">Homarus americanus</name>
    <name type="common">American lobster</name>
    <dbReference type="NCBI Taxonomy" id="6706"/>
    <lineage>
        <taxon>Eukaryota</taxon>
        <taxon>Metazoa</taxon>
        <taxon>Ecdysozoa</taxon>
        <taxon>Arthropoda</taxon>
        <taxon>Crustacea</taxon>
        <taxon>Multicrustacea</taxon>
        <taxon>Malacostraca</taxon>
        <taxon>Eumalacostraca</taxon>
        <taxon>Eucarida</taxon>
        <taxon>Decapoda</taxon>
        <taxon>Pleocyemata</taxon>
        <taxon>Astacidea</taxon>
        <taxon>Nephropoidea</taxon>
        <taxon>Nephropidae</taxon>
        <taxon>Homarus</taxon>
    </lineage>
</organism>
<name>A0A8J5N5E8_HOMAM</name>
<dbReference type="CDD" id="cd11363">
    <property type="entry name" value="RNase_PH_PNPase_1"/>
    <property type="match status" value="1"/>
</dbReference>
<dbReference type="GO" id="GO:0000175">
    <property type="term" value="F:3'-5'-RNA exonuclease activity"/>
    <property type="evidence" value="ECO:0007669"/>
    <property type="project" value="TreeGrafter"/>
</dbReference>
<dbReference type="FunFam" id="3.30.1370.10:FF:000001">
    <property type="entry name" value="Polyribonucleotide nucleotidyltransferase"/>
    <property type="match status" value="1"/>
</dbReference>
<dbReference type="InterPro" id="IPR003029">
    <property type="entry name" value="S1_domain"/>
</dbReference>
<keyword evidence="11" id="KW-1185">Reference proteome</keyword>
<dbReference type="InterPro" id="IPR012162">
    <property type="entry name" value="PNPase"/>
</dbReference>
<dbReference type="InterPro" id="IPR001247">
    <property type="entry name" value="ExoRNase_PH_dom1"/>
</dbReference>
<dbReference type="InterPro" id="IPR012340">
    <property type="entry name" value="NA-bd_OB-fold"/>
</dbReference>
<dbReference type="PANTHER" id="PTHR11252">
    <property type="entry name" value="POLYRIBONUCLEOTIDE NUCLEOTIDYLTRANSFERASE"/>
    <property type="match status" value="1"/>
</dbReference>
<evidence type="ECO:0000256" key="4">
    <source>
        <dbReference type="ARBA" id="ARBA00022679"/>
    </source>
</evidence>
<dbReference type="PROSITE" id="PS50126">
    <property type="entry name" value="S1"/>
    <property type="match status" value="1"/>
</dbReference>
<dbReference type="SUPFAM" id="SSF46915">
    <property type="entry name" value="Polynucleotide phosphorylase/guanosine pentaphosphate synthase (PNPase/GPSI), domain 3"/>
    <property type="match status" value="1"/>
</dbReference>
<dbReference type="PANTHER" id="PTHR11252:SF0">
    <property type="entry name" value="POLYRIBONUCLEOTIDE NUCLEOTIDYLTRANSFERASE 1, MITOCHONDRIAL"/>
    <property type="match status" value="1"/>
</dbReference>
<dbReference type="GO" id="GO:0004654">
    <property type="term" value="F:polyribonucleotide nucleotidyltransferase activity"/>
    <property type="evidence" value="ECO:0007669"/>
    <property type="project" value="UniProtKB-EC"/>
</dbReference>
<keyword evidence="4" id="KW-0808">Transferase</keyword>
<dbReference type="InterPro" id="IPR036345">
    <property type="entry name" value="ExoRNase_PH_dom2_sf"/>
</dbReference>
<dbReference type="SUPFAM" id="SSF50249">
    <property type="entry name" value="Nucleic acid-binding proteins"/>
    <property type="match status" value="1"/>
</dbReference>
<dbReference type="EMBL" id="JAHLQT010010178">
    <property type="protein sequence ID" value="KAG7173170.1"/>
    <property type="molecule type" value="Genomic_DNA"/>
</dbReference>
<dbReference type="CDD" id="cd11364">
    <property type="entry name" value="RNase_PH_PNPase_2"/>
    <property type="match status" value="1"/>
</dbReference>
<sequence length="830" mass="90858">MHKLYRPIDKSLKRLKYLRVNRYVSTTACLGDKVESRVEFSNGRTIHLETGEYARLADGAAVATIGDTSVLITAVSKGRTGPSPGFMPLTVDYRQKYAAAGRIPSNYLRRELAPTEKEILTSRIIDRSVRPLFPDGFCGDTQLSCQLLAVDGLHDPDVVSINAASAALAVSDIPWLGPVGSVRVGIIDGEVIIHPTRRELSKSSLNLVITGAESKLVVMLEGSGNNVLQQDLMKAIKAGVKECQQVIKAIQQLVKEAGKPKRTFTNTLHVPEEILQAVRSLSEIRLRSIFADFSHHKLSRDNAVNLLRLDVTQKLMQGFPETDSHLANLAFSQTAKTVFRNLILDEEIRCDGRGLSELRPITCGIDLYRPLHGSSLFQRGQTQVQCTVAFDALENMPKLDYLLEATGGHKDQNFILHYTFPSFATNEVARGGPVSRREVGHGALAEKALRPLLPSNFPFAILLTSTVMESNGKHIEDWPVRECKYFKIGESTHKITFNTVDCDDTASLACSNGLHRNSKSNSCAEGQGFKQDPLCEDPIFATPLRSSSMATVCGGSLALMDAGVNISSPAAGIAIGLVTRYNENNKLQDYKILTDILGIEDYMGDMDFKVAGTSKGITALQADVKVKGIPLKVVMEAIQQATDGKGTILTIMGDTLARPREQKKETMPALEKITVPAHKRSRVVGPGGMHIRRIQSETGVQLTWQDDGLLSVFAPNHSAMEEAKEALAELLSDQEPTLEFGGIYTSTIVELRPQGVMVTLYDNMPPVLLHNSQLDTRKVHHPSALGLEVGQQVKVKYFGRDPASGQMRLSRRALQASTAAIKNLHKTEPV</sequence>
<keyword evidence="3" id="KW-0963">Cytoplasm</keyword>
<dbReference type="Gene3D" id="1.10.10.400">
    <property type="entry name" value="Polyribonucleotide nucleotidyltransferase, RNA-binding domain"/>
    <property type="match status" value="1"/>
</dbReference>
<evidence type="ECO:0000256" key="5">
    <source>
        <dbReference type="ARBA" id="ARBA00022695"/>
    </source>
</evidence>
<comment type="caution">
    <text evidence="10">The sequence shown here is derived from an EMBL/GenBank/DDBJ whole genome shotgun (WGS) entry which is preliminary data.</text>
</comment>
<dbReference type="Pfam" id="PF03726">
    <property type="entry name" value="PNPase"/>
    <property type="match status" value="1"/>
</dbReference>
<dbReference type="GO" id="GO:0003723">
    <property type="term" value="F:RNA binding"/>
    <property type="evidence" value="ECO:0007669"/>
    <property type="project" value="UniProtKB-UniRule"/>
</dbReference>
<dbReference type="EC" id="2.7.7.8" evidence="2"/>
<evidence type="ECO:0000256" key="3">
    <source>
        <dbReference type="ARBA" id="ARBA00022490"/>
    </source>
</evidence>
<reference evidence="10" key="1">
    <citation type="journal article" date="2021" name="Sci. Adv.">
        <title>The American lobster genome reveals insights on longevity, neural, and immune adaptations.</title>
        <authorList>
            <person name="Polinski J.M."/>
            <person name="Zimin A.V."/>
            <person name="Clark K.F."/>
            <person name="Kohn A.B."/>
            <person name="Sadowski N."/>
            <person name="Timp W."/>
            <person name="Ptitsyn A."/>
            <person name="Khanna P."/>
            <person name="Romanova D.Y."/>
            <person name="Williams P."/>
            <person name="Greenwood S.J."/>
            <person name="Moroz L.L."/>
            <person name="Walt D.R."/>
            <person name="Bodnar A.G."/>
        </authorList>
    </citation>
    <scope>NUCLEOTIDE SEQUENCE</scope>
    <source>
        <strain evidence="10">GMGI-L3</strain>
    </source>
</reference>
<dbReference type="GO" id="GO:0005829">
    <property type="term" value="C:cytosol"/>
    <property type="evidence" value="ECO:0007669"/>
    <property type="project" value="TreeGrafter"/>
</dbReference>
<dbReference type="SUPFAM" id="SSF54791">
    <property type="entry name" value="Eukaryotic type KH-domain (KH-domain type I)"/>
    <property type="match status" value="1"/>
</dbReference>
<dbReference type="SUPFAM" id="SSF54211">
    <property type="entry name" value="Ribosomal protein S5 domain 2-like"/>
    <property type="match status" value="2"/>
</dbReference>
<keyword evidence="5" id="KW-0548">Nucleotidyltransferase</keyword>
<dbReference type="InterPro" id="IPR036456">
    <property type="entry name" value="PNPase_PH_RNA-bd_sf"/>
</dbReference>
<dbReference type="InterPro" id="IPR036612">
    <property type="entry name" value="KH_dom_type_1_sf"/>
</dbReference>
<dbReference type="FunFam" id="2.40.50.140:FF:000113">
    <property type="entry name" value="polyribonucleotide nucleotidyltransferase 1, mitochondrial"/>
    <property type="match status" value="1"/>
</dbReference>
<dbReference type="Pfam" id="PF00013">
    <property type="entry name" value="KH_1"/>
    <property type="match status" value="1"/>
</dbReference>
<dbReference type="Gene3D" id="2.40.50.140">
    <property type="entry name" value="Nucleic acid-binding proteins"/>
    <property type="match status" value="1"/>
</dbReference>
<keyword evidence="6 8" id="KW-0694">RNA-binding</keyword>
<dbReference type="GO" id="GO:0000958">
    <property type="term" value="P:mitochondrial mRNA catabolic process"/>
    <property type="evidence" value="ECO:0007669"/>
    <property type="project" value="TreeGrafter"/>
</dbReference>
<dbReference type="Pfam" id="PF03725">
    <property type="entry name" value="RNase_PH_C"/>
    <property type="match status" value="1"/>
</dbReference>
<evidence type="ECO:0000313" key="10">
    <source>
        <dbReference type="EMBL" id="KAG7173170.1"/>
    </source>
</evidence>
<dbReference type="Gene3D" id="3.30.230.70">
    <property type="entry name" value="GHMP Kinase, N-terminal domain"/>
    <property type="match status" value="3"/>
</dbReference>
<dbReference type="InterPro" id="IPR015848">
    <property type="entry name" value="PNPase_PH_RNA-bd_bac/org-type"/>
</dbReference>
<accession>A0A8J5N5E8</accession>
<dbReference type="InterPro" id="IPR015847">
    <property type="entry name" value="ExoRNase_PH_dom2"/>
</dbReference>
<dbReference type="AlphaFoldDB" id="A0A8J5N5E8"/>
<evidence type="ECO:0000313" key="11">
    <source>
        <dbReference type="Proteomes" id="UP000747542"/>
    </source>
</evidence>
<evidence type="ECO:0000256" key="2">
    <source>
        <dbReference type="ARBA" id="ARBA00012416"/>
    </source>
</evidence>
<dbReference type="SUPFAM" id="SSF55666">
    <property type="entry name" value="Ribonuclease PH domain 2-like"/>
    <property type="match status" value="2"/>
</dbReference>
<dbReference type="InterPro" id="IPR004087">
    <property type="entry name" value="KH_dom"/>
</dbReference>
<dbReference type="InterPro" id="IPR004088">
    <property type="entry name" value="KH_dom_type_1"/>
</dbReference>
<dbReference type="CDD" id="cd09033">
    <property type="entry name" value="KH-I_PNPT1"/>
    <property type="match status" value="1"/>
</dbReference>
<comment type="similarity">
    <text evidence="1">Belongs to the polyribonucleotide nucleotidyltransferase family.</text>
</comment>
<feature type="domain" description="S1 motif" evidence="9">
    <location>
        <begin position="741"/>
        <end position="812"/>
    </location>
</feature>
<evidence type="ECO:0000256" key="6">
    <source>
        <dbReference type="ARBA" id="ARBA00022884"/>
    </source>
</evidence>